<reference evidence="2" key="1">
    <citation type="journal article" date="2023" name="Mol. Phylogenet. Evol.">
        <title>Genome-scale phylogeny and comparative genomics of the fungal order Sordariales.</title>
        <authorList>
            <person name="Hensen N."/>
            <person name="Bonometti L."/>
            <person name="Westerberg I."/>
            <person name="Brannstrom I.O."/>
            <person name="Guillou S."/>
            <person name="Cros-Aarteil S."/>
            <person name="Calhoun S."/>
            <person name="Haridas S."/>
            <person name="Kuo A."/>
            <person name="Mondo S."/>
            <person name="Pangilinan J."/>
            <person name="Riley R."/>
            <person name="LaButti K."/>
            <person name="Andreopoulos B."/>
            <person name="Lipzen A."/>
            <person name="Chen C."/>
            <person name="Yan M."/>
            <person name="Daum C."/>
            <person name="Ng V."/>
            <person name="Clum A."/>
            <person name="Steindorff A."/>
            <person name="Ohm R.A."/>
            <person name="Martin F."/>
            <person name="Silar P."/>
            <person name="Natvig D.O."/>
            <person name="Lalanne C."/>
            <person name="Gautier V."/>
            <person name="Ament-Velasquez S.L."/>
            <person name="Kruys A."/>
            <person name="Hutchinson M.I."/>
            <person name="Powell A.J."/>
            <person name="Barry K."/>
            <person name="Miller A.N."/>
            <person name="Grigoriev I.V."/>
            <person name="Debuchy R."/>
            <person name="Gladieux P."/>
            <person name="Hiltunen Thoren M."/>
            <person name="Johannesson H."/>
        </authorList>
    </citation>
    <scope>NUCLEOTIDE SEQUENCE</scope>
    <source>
        <strain evidence="2">CBS 168.71</strain>
    </source>
</reference>
<dbReference type="GeneID" id="87841958"/>
<dbReference type="EMBL" id="JAUEPN010000001">
    <property type="protein sequence ID" value="KAK3299793.1"/>
    <property type="molecule type" value="Genomic_DNA"/>
</dbReference>
<feature type="region of interest" description="Disordered" evidence="1">
    <location>
        <begin position="87"/>
        <end position="123"/>
    </location>
</feature>
<organism evidence="2 3">
    <name type="scientific">Chaetomium fimeti</name>
    <dbReference type="NCBI Taxonomy" id="1854472"/>
    <lineage>
        <taxon>Eukaryota</taxon>
        <taxon>Fungi</taxon>
        <taxon>Dikarya</taxon>
        <taxon>Ascomycota</taxon>
        <taxon>Pezizomycotina</taxon>
        <taxon>Sordariomycetes</taxon>
        <taxon>Sordariomycetidae</taxon>
        <taxon>Sordariales</taxon>
        <taxon>Chaetomiaceae</taxon>
        <taxon>Chaetomium</taxon>
    </lineage>
</organism>
<feature type="compositionally biased region" description="Polar residues" evidence="1">
    <location>
        <begin position="37"/>
        <end position="55"/>
    </location>
</feature>
<feature type="compositionally biased region" description="Basic and acidic residues" evidence="1">
    <location>
        <begin position="189"/>
        <end position="199"/>
    </location>
</feature>
<sequence length="210" mass="21948">MRALQKITTTLPRATALRGMATRPATVDTLRAHHKTSPSSSPATQPINHQPSNQGVFGAEWSSHFNRPEDQHRDHNRARASCYSTQIYHGQARPSDRRGIHSVGQDRVSAPSAAGAAQTSGPVTGAGTGVLVSAQMFGTEVKGNPTESEADVAADRSDEDPLPPGLHHTIRMGAGDAAPLPTESEADVVADRGGPEADPLRAGGKGMGRG</sequence>
<dbReference type="Proteomes" id="UP001278766">
    <property type="component" value="Unassembled WGS sequence"/>
</dbReference>
<reference evidence="2" key="2">
    <citation type="submission" date="2023-06" db="EMBL/GenBank/DDBJ databases">
        <authorList>
            <consortium name="Lawrence Berkeley National Laboratory"/>
            <person name="Haridas S."/>
            <person name="Hensen N."/>
            <person name="Bonometti L."/>
            <person name="Westerberg I."/>
            <person name="Brannstrom I.O."/>
            <person name="Guillou S."/>
            <person name="Cros-Aarteil S."/>
            <person name="Calhoun S."/>
            <person name="Kuo A."/>
            <person name="Mondo S."/>
            <person name="Pangilinan J."/>
            <person name="Riley R."/>
            <person name="Labutti K."/>
            <person name="Andreopoulos B."/>
            <person name="Lipzen A."/>
            <person name="Chen C."/>
            <person name="Yanf M."/>
            <person name="Daum C."/>
            <person name="Ng V."/>
            <person name="Clum A."/>
            <person name="Steindorff A."/>
            <person name="Ohm R."/>
            <person name="Martin F."/>
            <person name="Silar P."/>
            <person name="Natvig D."/>
            <person name="Lalanne C."/>
            <person name="Gautier V."/>
            <person name="Ament-Velasquez S.L."/>
            <person name="Kruys A."/>
            <person name="Hutchinson M.I."/>
            <person name="Powell A.J."/>
            <person name="Barry K."/>
            <person name="Miller A.N."/>
            <person name="Grigoriev I.V."/>
            <person name="Debuchy R."/>
            <person name="Gladieux P."/>
            <person name="Thoren M.H."/>
            <person name="Johannesson H."/>
        </authorList>
    </citation>
    <scope>NUCLEOTIDE SEQUENCE</scope>
    <source>
        <strain evidence="2">CBS 168.71</strain>
    </source>
</reference>
<dbReference type="AlphaFoldDB" id="A0AAE0LW48"/>
<keyword evidence="3" id="KW-1185">Reference proteome</keyword>
<feature type="region of interest" description="Disordered" evidence="1">
    <location>
        <begin position="31"/>
        <end position="60"/>
    </location>
</feature>
<feature type="compositionally biased region" description="Acidic residues" evidence="1">
    <location>
        <begin position="148"/>
        <end position="161"/>
    </location>
</feature>
<accession>A0AAE0LW48</accession>
<proteinExistence type="predicted"/>
<feature type="region of interest" description="Disordered" evidence="1">
    <location>
        <begin position="139"/>
        <end position="210"/>
    </location>
</feature>
<evidence type="ECO:0000256" key="1">
    <source>
        <dbReference type="SAM" id="MobiDB-lite"/>
    </source>
</evidence>
<evidence type="ECO:0000313" key="2">
    <source>
        <dbReference type="EMBL" id="KAK3299793.1"/>
    </source>
</evidence>
<gene>
    <name evidence="2" type="ORF">B0H64DRAFT_414038</name>
</gene>
<protein>
    <submittedName>
        <fullName evidence="2">Uncharacterized protein</fullName>
    </submittedName>
</protein>
<name>A0AAE0LW48_9PEZI</name>
<dbReference type="RefSeq" id="XP_062663307.1">
    <property type="nucleotide sequence ID" value="XM_062805010.1"/>
</dbReference>
<evidence type="ECO:0000313" key="3">
    <source>
        <dbReference type="Proteomes" id="UP001278766"/>
    </source>
</evidence>
<comment type="caution">
    <text evidence="2">The sequence shown here is derived from an EMBL/GenBank/DDBJ whole genome shotgun (WGS) entry which is preliminary data.</text>
</comment>